<protein>
    <submittedName>
        <fullName evidence="1">Uncharacterized protein</fullName>
    </submittedName>
</protein>
<accession>A0A2G5TTC1</accession>
<gene>
    <name evidence="1" type="primary">Cnig_chr_V.g21720</name>
    <name evidence="1" type="ORF">B9Z55_021720</name>
</gene>
<dbReference type="AlphaFoldDB" id="A0A2G5TTC1"/>
<evidence type="ECO:0000313" key="1">
    <source>
        <dbReference type="EMBL" id="PIC30504.1"/>
    </source>
</evidence>
<organism evidence="1 2">
    <name type="scientific">Caenorhabditis nigoni</name>
    <dbReference type="NCBI Taxonomy" id="1611254"/>
    <lineage>
        <taxon>Eukaryota</taxon>
        <taxon>Metazoa</taxon>
        <taxon>Ecdysozoa</taxon>
        <taxon>Nematoda</taxon>
        <taxon>Chromadorea</taxon>
        <taxon>Rhabditida</taxon>
        <taxon>Rhabditina</taxon>
        <taxon>Rhabditomorpha</taxon>
        <taxon>Rhabditoidea</taxon>
        <taxon>Rhabditidae</taxon>
        <taxon>Peloderinae</taxon>
        <taxon>Caenorhabditis</taxon>
    </lineage>
</organism>
<evidence type="ECO:0000313" key="2">
    <source>
        <dbReference type="Proteomes" id="UP000230233"/>
    </source>
</evidence>
<proteinExistence type="predicted"/>
<name>A0A2G5TTC1_9PELO</name>
<keyword evidence="2" id="KW-1185">Reference proteome</keyword>
<reference evidence="2" key="1">
    <citation type="submission" date="2017-10" db="EMBL/GenBank/DDBJ databases">
        <title>Rapid genome shrinkage in a self-fertile nematode reveals novel sperm competition proteins.</title>
        <authorList>
            <person name="Yin D."/>
            <person name="Schwarz E.M."/>
            <person name="Thomas C.G."/>
            <person name="Felde R.L."/>
            <person name="Korf I.F."/>
            <person name="Cutter A.D."/>
            <person name="Schartner C.M."/>
            <person name="Ralston E.J."/>
            <person name="Meyer B.J."/>
            <person name="Haag E.S."/>
        </authorList>
    </citation>
    <scope>NUCLEOTIDE SEQUENCE [LARGE SCALE GENOMIC DNA]</scope>
    <source>
        <strain evidence="2">JU1422</strain>
    </source>
</reference>
<comment type="caution">
    <text evidence="1">The sequence shown here is derived from an EMBL/GenBank/DDBJ whole genome shotgun (WGS) entry which is preliminary data.</text>
</comment>
<dbReference type="EMBL" id="PDUG01000005">
    <property type="protein sequence ID" value="PIC30504.1"/>
    <property type="molecule type" value="Genomic_DNA"/>
</dbReference>
<sequence length="81" mass="8980">MLNKWKLSLLEDGLIGGLCHNKSKGGGYVRDIIPPNNTETPWNTIAPPANPTTVAPIAQEQCSVGFRNALNKIRQRREKIK</sequence>
<dbReference type="Proteomes" id="UP000230233">
    <property type="component" value="Chromosome V"/>
</dbReference>